<dbReference type="Proteomes" id="UP000662857">
    <property type="component" value="Chromosome"/>
</dbReference>
<evidence type="ECO:0000313" key="5">
    <source>
        <dbReference type="Proteomes" id="UP000662857"/>
    </source>
</evidence>
<dbReference type="InterPro" id="IPR018649">
    <property type="entry name" value="SHOCT"/>
</dbReference>
<accession>A0A895Y910</accession>
<dbReference type="EMBL" id="CP070499">
    <property type="protein sequence ID" value="QSB12752.1"/>
    <property type="molecule type" value="Genomic_DNA"/>
</dbReference>
<dbReference type="AlphaFoldDB" id="A0A895Y910"/>
<dbReference type="InterPro" id="IPR027860">
    <property type="entry name" value="DUF4429"/>
</dbReference>
<keyword evidence="5" id="KW-1185">Reference proteome</keyword>
<feature type="region of interest" description="Disordered" evidence="1">
    <location>
        <begin position="244"/>
        <end position="263"/>
    </location>
</feature>
<dbReference type="Pfam" id="PF09851">
    <property type="entry name" value="SHOCT"/>
    <property type="match status" value="1"/>
</dbReference>
<reference evidence="4" key="1">
    <citation type="submission" date="2021-02" db="EMBL/GenBank/DDBJ databases">
        <title>Natrosporangium hydrolyticum gen. nov., sp. nov, a haloalkaliphilic actinobacterium from a soda solonchak soil.</title>
        <authorList>
            <person name="Sorokin D.Y."/>
            <person name="Khijniak T.V."/>
            <person name="Zakharycheva A.P."/>
            <person name="Boueva O.V."/>
            <person name="Ariskina E.V."/>
            <person name="Hahnke R.L."/>
            <person name="Bunk B."/>
            <person name="Sproer C."/>
            <person name="Schumann P."/>
            <person name="Evtushenko L.I."/>
            <person name="Kublanov I.V."/>
        </authorList>
    </citation>
    <scope>NUCLEOTIDE SEQUENCE</scope>
    <source>
        <strain evidence="4">DSM 106523</strain>
    </source>
</reference>
<gene>
    <name evidence="4" type="ORF">JQS43_13730</name>
</gene>
<feature type="domain" description="DUF4429" evidence="3">
    <location>
        <begin position="144"/>
        <end position="233"/>
    </location>
</feature>
<feature type="domain" description="DUF4429" evidence="3">
    <location>
        <begin position="11"/>
        <end position="106"/>
    </location>
</feature>
<name>A0A895Y910_9ACTN</name>
<evidence type="ECO:0000313" key="4">
    <source>
        <dbReference type="EMBL" id="QSB12752.1"/>
    </source>
</evidence>
<dbReference type="Pfam" id="PF14472">
    <property type="entry name" value="DUF4429"/>
    <property type="match status" value="2"/>
</dbReference>
<evidence type="ECO:0000259" key="3">
    <source>
        <dbReference type="Pfam" id="PF14472"/>
    </source>
</evidence>
<protein>
    <submittedName>
        <fullName evidence="4">DUF4429 domain-containing protein</fullName>
    </submittedName>
</protein>
<feature type="domain" description="SHOCT" evidence="2">
    <location>
        <begin position="272"/>
        <end position="297"/>
    </location>
</feature>
<sequence length="300" mass="32471">MDELAGGEGAWRFDGETVRLDYRTDRGQDPMLAQLGRCEVAIGAVAGVEFRPKAAWRRWSLELVLRDGMDPYAAVGAALSKRSHPFRLTGPAKTTLLAEYWADQVRYMAGQAATTPMSAQERRRALVALVAPLPMHIQTSEGVASFDGATVRLLWSGASAGRRKRRAQRREFPLTALAKVEWAPSDGWEWGYLRLIAEGDQGETATKPKQDLTCLRCDEGKQGAAGLLLAATITAHLFADRAEATPALPSPGPESKALSELAAGSERTSELLQMLEQLRAAGVLTEAEFAAKRADLLGPS</sequence>
<dbReference type="RefSeq" id="WP_239674796.1">
    <property type="nucleotide sequence ID" value="NZ_CP070499.1"/>
</dbReference>
<evidence type="ECO:0000259" key="2">
    <source>
        <dbReference type="Pfam" id="PF09851"/>
    </source>
</evidence>
<dbReference type="KEGG" id="nhy:JQS43_13730"/>
<proteinExistence type="predicted"/>
<evidence type="ECO:0000256" key="1">
    <source>
        <dbReference type="SAM" id="MobiDB-lite"/>
    </source>
</evidence>
<organism evidence="4 5">
    <name type="scientific">Natronosporangium hydrolyticum</name>
    <dbReference type="NCBI Taxonomy" id="2811111"/>
    <lineage>
        <taxon>Bacteria</taxon>
        <taxon>Bacillati</taxon>
        <taxon>Actinomycetota</taxon>
        <taxon>Actinomycetes</taxon>
        <taxon>Micromonosporales</taxon>
        <taxon>Micromonosporaceae</taxon>
        <taxon>Natronosporangium</taxon>
    </lineage>
</organism>